<dbReference type="Pfam" id="PF16545">
    <property type="entry name" value="CCM2_C"/>
    <property type="match status" value="1"/>
</dbReference>
<dbReference type="InterPro" id="IPR026159">
    <property type="entry name" value="Malcavernin"/>
</dbReference>
<protein>
    <submittedName>
        <fullName evidence="5">CCM2_C domain-containing protein</fullName>
    </submittedName>
</protein>
<feature type="domain" description="Cerebral cavernous malformations 2 harmonin-homology" evidence="2">
    <location>
        <begin position="125"/>
        <end position="181"/>
    </location>
</feature>
<dbReference type="STRING" id="51028.A0A0N4VD27"/>
<comment type="similarity">
    <text evidence="1">Belongs to the CCM2 family.</text>
</comment>
<dbReference type="WBParaSite" id="EVEC_0000849401-mRNA-1">
    <property type="protein sequence ID" value="EVEC_0000849401-mRNA-1"/>
    <property type="gene ID" value="EVEC_0000849401"/>
</dbReference>
<dbReference type="InterPro" id="IPR011993">
    <property type="entry name" value="PH-like_dom_sf"/>
</dbReference>
<evidence type="ECO:0000313" key="5">
    <source>
        <dbReference type="WBParaSite" id="EVEC_0000849401-mRNA-1"/>
    </source>
</evidence>
<gene>
    <name evidence="3" type="ORF">EVEC_LOCUS7978</name>
</gene>
<dbReference type="AlphaFoldDB" id="A0A0N4VD27"/>
<dbReference type="PANTHER" id="PTHR21642:SF6">
    <property type="entry name" value="CEREBRAL CAVERNOUS MALFORMATIONS 2 HARMONIN-HOMOLOGY DOMAIN-CONTAINING PROTEIN"/>
    <property type="match status" value="1"/>
</dbReference>
<evidence type="ECO:0000313" key="4">
    <source>
        <dbReference type="Proteomes" id="UP000274131"/>
    </source>
</evidence>
<accession>A0A0N4VD27</accession>
<dbReference type="EMBL" id="UXUI01009194">
    <property type="protein sequence ID" value="VDD93227.1"/>
    <property type="molecule type" value="Genomic_DNA"/>
</dbReference>
<dbReference type="PANTHER" id="PTHR21642">
    <property type="entry name" value="CEREBRAL CAVERNOUS MALFORMATIONS PROTEIN 2 HOMOLOG"/>
    <property type="match status" value="1"/>
</dbReference>
<proteinExistence type="inferred from homology"/>
<dbReference type="InterPro" id="IPR032375">
    <property type="entry name" value="CCM2_C"/>
</dbReference>
<name>A0A0N4VD27_ENTVE</name>
<dbReference type="Gene3D" id="1.20.1160.20">
    <property type="match status" value="1"/>
</dbReference>
<sequence length="312" mass="34924">VYCTAGERERELLLRVPVHSIASVGLIREGYENILPIKIGDTATNGDLFDLAVIYCSKLEVAEEICNFLGQCFSQVYKEAAGSFDLKASSITSNLTDSHQDLRTAGTRTLYSTTASRSESLDERTDELIKEYMSMLTACLSTEELAQYARLIVRWREGSMPMNELAQKLTELYGPKRLHLLTVTYTPSSKFTLVTLESTTEIYRRFHDGLNGGVVNSENEQKINSVAVCIGCLPPHMLVKIEMLRCRLLVECIICNKVNVFIKMNNTSGRPNTAGTGIRSFFSKLRKPSDQHPQVQITSVYIGFREAALTKK</sequence>
<evidence type="ECO:0000256" key="1">
    <source>
        <dbReference type="ARBA" id="ARBA00010822"/>
    </source>
</evidence>
<reference evidence="3 4" key="2">
    <citation type="submission" date="2018-10" db="EMBL/GenBank/DDBJ databases">
        <authorList>
            <consortium name="Pathogen Informatics"/>
        </authorList>
    </citation>
    <scope>NUCLEOTIDE SEQUENCE [LARGE SCALE GENOMIC DNA]</scope>
</reference>
<dbReference type="Proteomes" id="UP000274131">
    <property type="component" value="Unassembled WGS sequence"/>
</dbReference>
<evidence type="ECO:0000259" key="2">
    <source>
        <dbReference type="Pfam" id="PF16545"/>
    </source>
</evidence>
<evidence type="ECO:0000313" key="3">
    <source>
        <dbReference type="EMBL" id="VDD93227.1"/>
    </source>
</evidence>
<reference evidence="5" key="1">
    <citation type="submission" date="2017-02" db="UniProtKB">
        <authorList>
            <consortium name="WormBaseParasite"/>
        </authorList>
    </citation>
    <scope>IDENTIFICATION</scope>
</reference>
<dbReference type="Gene3D" id="2.30.29.30">
    <property type="entry name" value="Pleckstrin-homology domain (PH domain)/Phosphotyrosine-binding domain (PTB)"/>
    <property type="match status" value="1"/>
</dbReference>
<organism evidence="5">
    <name type="scientific">Enterobius vermicularis</name>
    <name type="common">Human pinworm</name>
    <dbReference type="NCBI Taxonomy" id="51028"/>
    <lineage>
        <taxon>Eukaryota</taxon>
        <taxon>Metazoa</taxon>
        <taxon>Ecdysozoa</taxon>
        <taxon>Nematoda</taxon>
        <taxon>Chromadorea</taxon>
        <taxon>Rhabditida</taxon>
        <taxon>Spirurina</taxon>
        <taxon>Oxyuridomorpha</taxon>
        <taxon>Oxyuroidea</taxon>
        <taxon>Oxyuridae</taxon>
        <taxon>Enterobius</taxon>
    </lineage>
</organism>
<dbReference type="OrthoDB" id="5828470at2759"/>
<keyword evidence="4" id="KW-1185">Reference proteome</keyword>